<protein>
    <submittedName>
        <fullName evidence="1">Uncharacterized protein</fullName>
    </submittedName>
</protein>
<reference evidence="1" key="1">
    <citation type="submission" date="2020-04" db="EMBL/GenBank/DDBJ databases">
        <authorList>
            <person name="Chiriac C."/>
            <person name="Salcher M."/>
            <person name="Ghai R."/>
            <person name="Kavagutti S V."/>
        </authorList>
    </citation>
    <scope>NUCLEOTIDE SEQUENCE</scope>
</reference>
<evidence type="ECO:0000313" key="2">
    <source>
        <dbReference type="EMBL" id="CAB4135089.1"/>
    </source>
</evidence>
<accession>A0A6J5LBF6</accession>
<gene>
    <name evidence="1" type="ORF">UFOVP127_204</name>
    <name evidence="2" type="ORF">UFOVP276_67</name>
</gene>
<name>A0A6J5LBF6_9CAUD</name>
<sequence>MTEVVPFFATEEERKTVDTLPTDTTTVASLVDAIPKFNDVVRGNLLVQWTFLFGRTRSRTLEYHIYKIDRKNVFDLAEKALHGATSPSDRQIISTEANAALESIPWWPGFEETLQQVLGEHFKQTAGRYGYHLEVDSWSVSIDANTFLLPTPYIEAFADKLRAKIEG</sequence>
<proteinExistence type="predicted"/>
<dbReference type="EMBL" id="LR796249">
    <property type="protein sequence ID" value="CAB4131661.1"/>
    <property type="molecule type" value="Genomic_DNA"/>
</dbReference>
<evidence type="ECO:0000313" key="1">
    <source>
        <dbReference type="EMBL" id="CAB4131661.1"/>
    </source>
</evidence>
<organism evidence="1">
    <name type="scientific">uncultured Caudovirales phage</name>
    <dbReference type="NCBI Taxonomy" id="2100421"/>
    <lineage>
        <taxon>Viruses</taxon>
        <taxon>Duplodnaviria</taxon>
        <taxon>Heunggongvirae</taxon>
        <taxon>Uroviricota</taxon>
        <taxon>Caudoviricetes</taxon>
        <taxon>Peduoviridae</taxon>
        <taxon>Maltschvirus</taxon>
        <taxon>Maltschvirus maltsch</taxon>
    </lineage>
</organism>
<dbReference type="EMBL" id="LR796294">
    <property type="protein sequence ID" value="CAB4135089.1"/>
    <property type="molecule type" value="Genomic_DNA"/>
</dbReference>